<dbReference type="GO" id="GO:0009421">
    <property type="term" value="C:bacterial-type flagellum filament cap"/>
    <property type="evidence" value="ECO:0007669"/>
    <property type="project" value="InterPro"/>
</dbReference>
<keyword evidence="8" id="KW-0969">Cilium</keyword>
<gene>
    <name evidence="8" type="primary">fliD</name>
    <name evidence="8" type="ORF">G3I74_15465</name>
</gene>
<feature type="domain" description="Flagellar hook-associated protein 2 C-terminal" evidence="7">
    <location>
        <begin position="213"/>
        <end position="443"/>
    </location>
</feature>
<dbReference type="RefSeq" id="WP_164212486.1">
    <property type="nucleotide sequence ID" value="NZ_JAAGSC010000044.1"/>
</dbReference>
<evidence type="ECO:0000259" key="6">
    <source>
        <dbReference type="Pfam" id="PF02465"/>
    </source>
</evidence>
<dbReference type="Pfam" id="PF02465">
    <property type="entry name" value="FliD_N"/>
    <property type="match status" value="1"/>
</dbReference>
<keyword evidence="8" id="KW-0966">Cell projection</keyword>
<dbReference type="GO" id="GO:0071973">
    <property type="term" value="P:bacterial-type flagellum-dependent cell motility"/>
    <property type="evidence" value="ECO:0007669"/>
    <property type="project" value="TreeGrafter"/>
</dbReference>
<dbReference type="InterPro" id="IPR040026">
    <property type="entry name" value="FliD"/>
</dbReference>
<dbReference type="Pfam" id="PF07196">
    <property type="entry name" value="Flagellin_IN"/>
    <property type="match status" value="1"/>
</dbReference>
<keyword evidence="3 5" id="KW-0175">Coiled coil</keyword>
<comment type="function">
    <text evidence="5">Required for morphogenesis and for the elongation of the flagellar filament by facilitating polymerization of the flagellin monomers at the tip of growing filament. Forms a capping structure, which prevents flagellin subunits (transported through the central channel of the flagellum) from leaking out without polymerization at the distal end.</text>
</comment>
<feature type="domain" description="Flagellar hook-associated protein 2 N-terminal" evidence="6">
    <location>
        <begin position="10"/>
        <end position="107"/>
    </location>
</feature>
<dbReference type="InterPro" id="IPR003481">
    <property type="entry name" value="FliD_N"/>
</dbReference>
<reference evidence="8 9" key="1">
    <citation type="submission" date="2020-02" db="EMBL/GenBank/DDBJ databases">
        <authorList>
            <person name="Zhang X.-Y."/>
        </authorList>
    </citation>
    <scope>NUCLEOTIDE SEQUENCE [LARGE SCALE GENOMIC DNA]</scope>
    <source>
        <strain evidence="8 9">C33</strain>
    </source>
</reference>
<comment type="caution">
    <text evidence="8">The sequence shown here is derived from an EMBL/GenBank/DDBJ whole genome shotgun (WGS) entry which is preliminary data.</text>
</comment>
<evidence type="ECO:0000256" key="4">
    <source>
        <dbReference type="ARBA" id="ARBA00023143"/>
    </source>
</evidence>
<keyword evidence="9" id="KW-1185">Reference proteome</keyword>
<comment type="subunit">
    <text evidence="2 5">Homopentamer.</text>
</comment>
<dbReference type="Proteomes" id="UP000484885">
    <property type="component" value="Unassembled WGS sequence"/>
</dbReference>
<keyword evidence="4 5" id="KW-0975">Bacterial flagellum</keyword>
<evidence type="ECO:0000256" key="3">
    <source>
        <dbReference type="ARBA" id="ARBA00023054"/>
    </source>
</evidence>
<keyword evidence="8" id="KW-0282">Flagellum</keyword>
<proteinExistence type="inferred from homology"/>
<accession>A0A845VAH0</accession>
<dbReference type="EMBL" id="JAAGSC010000044">
    <property type="protein sequence ID" value="NDY97121.1"/>
    <property type="molecule type" value="Genomic_DNA"/>
</dbReference>
<dbReference type="PANTHER" id="PTHR30288">
    <property type="entry name" value="FLAGELLAR CAP/ASSEMBLY PROTEIN FLID"/>
    <property type="match status" value="1"/>
</dbReference>
<dbReference type="InterPro" id="IPR010810">
    <property type="entry name" value="Flagellin_hook_IN_motif"/>
</dbReference>
<evidence type="ECO:0000313" key="8">
    <source>
        <dbReference type="EMBL" id="NDY97121.1"/>
    </source>
</evidence>
<comment type="subcellular location">
    <subcellularLocation>
        <location evidence="5">Secreted</location>
    </subcellularLocation>
    <subcellularLocation>
        <location evidence="5">Bacterial flagellum</location>
    </subcellularLocation>
</comment>
<dbReference type="GO" id="GO:0007155">
    <property type="term" value="P:cell adhesion"/>
    <property type="evidence" value="ECO:0007669"/>
    <property type="project" value="InterPro"/>
</dbReference>
<keyword evidence="5" id="KW-0964">Secreted</keyword>
<evidence type="ECO:0000256" key="2">
    <source>
        <dbReference type="ARBA" id="ARBA00011255"/>
    </source>
</evidence>
<evidence type="ECO:0000256" key="5">
    <source>
        <dbReference type="RuleBase" id="RU362066"/>
    </source>
</evidence>
<evidence type="ECO:0000259" key="7">
    <source>
        <dbReference type="Pfam" id="PF07195"/>
    </source>
</evidence>
<dbReference type="GO" id="GO:0009424">
    <property type="term" value="C:bacterial-type flagellum hook"/>
    <property type="evidence" value="ECO:0007669"/>
    <property type="project" value="UniProtKB-UniRule"/>
</dbReference>
<dbReference type="InterPro" id="IPR010809">
    <property type="entry name" value="FliD_C"/>
</dbReference>
<dbReference type="AlphaFoldDB" id="A0A845VAH0"/>
<dbReference type="PANTHER" id="PTHR30288:SF0">
    <property type="entry name" value="FLAGELLAR HOOK-ASSOCIATED PROTEIN 2"/>
    <property type="match status" value="1"/>
</dbReference>
<feature type="coiled-coil region" evidence="5">
    <location>
        <begin position="399"/>
        <end position="433"/>
    </location>
</feature>
<evidence type="ECO:0000256" key="1">
    <source>
        <dbReference type="ARBA" id="ARBA00009764"/>
    </source>
</evidence>
<organism evidence="8 9">
    <name type="scientific">Wenzhouxiangella limi</name>
    <dbReference type="NCBI Taxonomy" id="2707351"/>
    <lineage>
        <taxon>Bacteria</taxon>
        <taxon>Pseudomonadati</taxon>
        <taxon>Pseudomonadota</taxon>
        <taxon>Gammaproteobacteria</taxon>
        <taxon>Chromatiales</taxon>
        <taxon>Wenzhouxiangellaceae</taxon>
        <taxon>Wenzhouxiangella</taxon>
    </lineage>
</organism>
<name>A0A845VAH0_9GAMM</name>
<dbReference type="Pfam" id="PF07195">
    <property type="entry name" value="FliD_C"/>
    <property type="match status" value="1"/>
</dbReference>
<evidence type="ECO:0000313" key="9">
    <source>
        <dbReference type="Proteomes" id="UP000484885"/>
    </source>
</evidence>
<sequence length="460" mass="47865">MAISALGTGSGLDLNSLVEQLLQAEREPVENRLNTREERFETQLSALGLFSGALSGLRDAASGLENGTGLAQRQAVSGDESLFTATVEEGTPPGRFDIRVLGLAQADKRASAAFADGASAEVGTGTLNFTVGDDAFSINVDQDNNTLGGIRDAINRATDNTGVSAGIINEAGGARLILTGRDTGAENAINLTASGGDGGLDTLVSGFAVLTEAADAEVEIDGFTVNSSSNRIDGAIDGVTIDLAGVSAGVAEGELNVPTTSLSINENRSATLEQVRTFVDRYNALNDVLNGVASYDPETEVAGPLQGNATVRAIASQVRRELTEAVPGAALGANTLAGIGITTAEGGALRIDEGRLNEVIDQRPQALEELFGGENGVGGRLNSYLSQVVGSNSLLEGQTENLQNRIDDIGRQREALEARLERTEERLVRQFSALDSLVAELNQTSSFIEQQFANLQGGRS</sequence>
<dbReference type="GO" id="GO:0005576">
    <property type="term" value="C:extracellular region"/>
    <property type="evidence" value="ECO:0007669"/>
    <property type="project" value="UniProtKB-SubCell"/>
</dbReference>
<protein>
    <recommendedName>
        <fullName evidence="5">Flagellar hook-associated protein 2</fullName>
        <shortName evidence="5">HAP2</shortName>
    </recommendedName>
    <alternativeName>
        <fullName evidence="5">Flagellar cap protein</fullName>
    </alternativeName>
</protein>
<comment type="similarity">
    <text evidence="1 5">Belongs to the FliD family.</text>
</comment>